<feature type="region of interest" description="Disordered" evidence="1">
    <location>
        <begin position="585"/>
        <end position="627"/>
    </location>
</feature>
<gene>
    <name evidence="3" type="ORF">BK665_18515</name>
</gene>
<evidence type="ECO:0000256" key="1">
    <source>
        <dbReference type="SAM" id="MobiDB-lite"/>
    </source>
</evidence>
<dbReference type="PROSITE" id="PS50994">
    <property type="entry name" value="INTEGRASE"/>
    <property type="match status" value="1"/>
</dbReference>
<comment type="caution">
    <text evidence="3">The sequence shown here is derived from an EMBL/GenBank/DDBJ whole genome shotgun (WGS) entry which is preliminary data.</text>
</comment>
<dbReference type="Gene3D" id="3.30.420.10">
    <property type="entry name" value="Ribonuclease H-like superfamily/Ribonuclease H"/>
    <property type="match status" value="1"/>
</dbReference>
<feature type="domain" description="Integrase catalytic" evidence="2">
    <location>
        <begin position="251"/>
        <end position="443"/>
    </location>
</feature>
<dbReference type="Proteomes" id="UP000283627">
    <property type="component" value="Unassembled WGS sequence"/>
</dbReference>
<protein>
    <submittedName>
        <fullName evidence="3">Integrase</fullName>
    </submittedName>
</protein>
<dbReference type="OrthoDB" id="6879817at2"/>
<evidence type="ECO:0000313" key="4">
    <source>
        <dbReference type="Proteomes" id="UP000283627"/>
    </source>
</evidence>
<dbReference type="RefSeq" id="WP_123408318.1">
    <property type="nucleotide sequence ID" value="NZ_MOBP01000012.1"/>
</dbReference>
<reference evidence="3 4" key="1">
    <citation type="submission" date="2016-10" db="EMBL/GenBank/DDBJ databases">
        <title>Comparative genome analysis of multiple Pseudomonas spp. focuses on biocontrol and plant growth promoting traits.</title>
        <authorList>
            <person name="Tao X.-Y."/>
            <person name="Taylor C.G."/>
        </authorList>
    </citation>
    <scope>NUCLEOTIDE SEQUENCE [LARGE SCALE GENOMIC DNA]</scope>
    <source>
        <strain evidence="3 4">39A2</strain>
    </source>
</reference>
<dbReference type="InterPro" id="IPR001584">
    <property type="entry name" value="Integrase_cat-core"/>
</dbReference>
<feature type="compositionally biased region" description="Polar residues" evidence="1">
    <location>
        <begin position="600"/>
        <end position="616"/>
    </location>
</feature>
<sequence length="627" mass="70310">MEIMEFRIGESVFSTTVSGVFTVIGYDVTLDSYIVQASDMLSPPFNTPRDNILKINSELTDRIRNETLAEVEQLAQEENEPKLVSRYTPEQILQAKAREIVIKPLHEAKKVTKAVKIQAMKRLEIGQSVLNDLLARYRRWPNWESLVPGISGRMKGATRFDQDIEDLIAIAAKEDHTGPGGTVQAVINGVRGRCLAQNKKPPSDATIRRRYNQISAREALAKDKGVKAARDKFDTFDHGSSTTHALELIHADNSPLDCHAIDPVTGKWLGRPNLTIIVDDHTSSYLGFALTFRYPSRNTLADAMFMAVNPKDALLAEFGLSSAFFWIQYGAAERYRVDGGGDLNAKTALAALAKHNIAPEPRLRPQSGGKVERGIGKINPLFMQRLRGAIASNRKMARGEDPQSMAVYSLTDLFILIITQICIWHECPGDDGKTPNQKWISSFGIHDGVVKIPRTLKDPLQFWIDILHEQHVRVRREGILTLELLYEVGPYKNRVGEPVRVKLDYNNLHRAWVEFEGRWVEIKLKNPDLIPKSMWEWNIQKKTGLPPGQLTIAGLLSLNEQRELMKGLITKGERRRLEEANELQSRVITSLSPPADQISKDITPSTDANSAPQQRGPTPPMMGDDDL</sequence>
<proteinExistence type="predicted"/>
<name>A0A423KGB4_9PSED</name>
<evidence type="ECO:0000313" key="3">
    <source>
        <dbReference type="EMBL" id="RON51852.1"/>
    </source>
</evidence>
<dbReference type="AlphaFoldDB" id="A0A423KGB4"/>
<evidence type="ECO:0000259" key="2">
    <source>
        <dbReference type="PROSITE" id="PS50994"/>
    </source>
</evidence>
<accession>A0A423KGB4</accession>
<organism evidence="3 4">
    <name type="scientific">Pseudomonas frederiksbergensis</name>
    <dbReference type="NCBI Taxonomy" id="104087"/>
    <lineage>
        <taxon>Bacteria</taxon>
        <taxon>Pseudomonadati</taxon>
        <taxon>Pseudomonadota</taxon>
        <taxon>Gammaproteobacteria</taxon>
        <taxon>Pseudomonadales</taxon>
        <taxon>Pseudomonadaceae</taxon>
        <taxon>Pseudomonas</taxon>
    </lineage>
</organism>
<dbReference type="GO" id="GO:0003676">
    <property type="term" value="F:nucleic acid binding"/>
    <property type="evidence" value="ECO:0007669"/>
    <property type="project" value="InterPro"/>
</dbReference>
<dbReference type="GO" id="GO:0015074">
    <property type="term" value="P:DNA integration"/>
    <property type="evidence" value="ECO:0007669"/>
    <property type="project" value="InterPro"/>
</dbReference>
<dbReference type="EMBL" id="MOBP01000012">
    <property type="protein sequence ID" value="RON51852.1"/>
    <property type="molecule type" value="Genomic_DNA"/>
</dbReference>
<dbReference type="InterPro" id="IPR036397">
    <property type="entry name" value="RNaseH_sf"/>
</dbReference>